<dbReference type="PANTHER" id="PTHR31350:SF27">
    <property type="entry name" value="HEMIMETHYLATED DNA-BINDING DOMAIN-CONTAINING PROTEIN"/>
    <property type="match status" value="1"/>
</dbReference>
<evidence type="ECO:0000259" key="1">
    <source>
        <dbReference type="PROSITE" id="PS50181"/>
    </source>
</evidence>
<dbReference type="Gene3D" id="2.30.30.390">
    <property type="entry name" value="Hemimethylated DNA-binding domain"/>
    <property type="match status" value="1"/>
</dbReference>
<dbReference type="AlphaFoldDB" id="A0A8H4U9F5"/>
<keyword evidence="3" id="KW-1185">Reference proteome</keyword>
<dbReference type="Pfam" id="PF12937">
    <property type="entry name" value="F-box-like"/>
    <property type="match status" value="1"/>
</dbReference>
<dbReference type="SUPFAM" id="SSF81383">
    <property type="entry name" value="F-box domain"/>
    <property type="match status" value="1"/>
</dbReference>
<proteinExistence type="predicted"/>
<evidence type="ECO:0000313" key="2">
    <source>
        <dbReference type="EMBL" id="KAF4971982.1"/>
    </source>
</evidence>
<dbReference type="InterPro" id="IPR011722">
    <property type="entry name" value="Hemimethylated_DNA-bd_dom"/>
</dbReference>
<sequence length="622" mass="71417">MFFSQVPDEIIQHLLYYISPEDNLSSFQLVSRRLRQLADEPLLWRYHCRSNFRFWHPEHDVQCRLKGRASETPWKELFVVRKCRNAQVNHLLGEILASKLGRIRRFERICKFGYDAKDLLLEHCTADDSSDDVLARRYYSKSLLDSIHRSLAIEEWHKIQLASTGSGAHSPGFTLERALGAFDLFVLHDQPGDLEDIGQILDAQAAEFRESKPDIDELTTRQKALALNRWLRMNNLTGLQHPERNYRNLRNCLIGQALRHQDHDSIPIISSAIFCCIAERLGLQAQCCAFPTHVHAIVFAEHGKTLDDAPAGQAGASLDRMYLDPYSSSEEVPIADLQAMLSQFGWQSNTDVFLSPVSPVAIAMRTARNIRATAARVIEARDQVDPDLTRLITGNDSSNVEAALYSALWASLLLTPVDSFEWDSSLEPFLNRFAKGWYEDAWLVEKYIIPLYDRFGPFRERIRRFDDPREILGLVDELDELAPPIFRRNSERLQPVLYKIGQVFKHRRYGWIGAVNGWTDQGTRRLPMPHTVAIDETLDDNSDTELPNLVRPRNQIFYTCLFLLRRTTGPERHVIAEDNIVLIQDPNDVPESIFAQAGKFFKRFDAETCSFVSNITEQYPDD</sequence>
<reference evidence="2" key="2">
    <citation type="submission" date="2020-05" db="EMBL/GenBank/DDBJ databases">
        <authorList>
            <person name="Kim H.-S."/>
            <person name="Proctor R.H."/>
            <person name="Brown D.W."/>
        </authorList>
    </citation>
    <scope>NUCLEOTIDE SEQUENCE</scope>
    <source>
        <strain evidence="2">NRRL 22465</strain>
    </source>
</reference>
<evidence type="ECO:0000313" key="3">
    <source>
        <dbReference type="Proteomes" id="UP000635477"/>
    </source>
</evidence>
<dbReference type="Pfam" id="PF13369">
    <property type="entry name" value="Transglut_core2"/>
    <property type="match status" value="1"/>
</dbReference>
<dbReference type="GO" id="GO:0003677">
    <property type="term" value="F:DNA binding"/>
    <property type="evidence" value="ECO:0007669"/>
    <property type="project" value="InterPro"/>
</dbReference>
<feature type="domain" description="F-box" evidence="1">
    <location>
        <begin position="1"/>
        <end position="47"/>
    </location>
</feature>
<dbReference type="Gene3D" id="1.20.1280.50">
    <property type="match status" value="1"/>
</dbReference>
<dbReference type="Pfam" id="PF08755">
    <property type="entry name" value="YccV-like"/>
    <property type="match status" value="1"/>
</dbReference>
<dbReference type="OrthoDB" id="28868at2759"/>
<dbReference type="SUPFAM" id="SSF141255">
    <property type="entry name" value="YccV-like"/>
    <property type="match status" value="1"/>
</dbReference>
<organism evidence="2 3">
    <name type="scientific">Fusarium zealandicum</name>
    <dbReference type="NCBI Taxonomy" id="1053134"/>
    <lineage>
        <taxon>Eukaryota</taxon>
        <taxon>Fungi</taxon>
        <taxon>Dikarya</taxon>
        <taxon>Ascomycota</taxon>
        <taxon>Pezizomycotina</taxon>
        <taxon>Sordariomycetes</taxon>
        <taxon>Hypocreomycetidae</taxon>
        <taxon>Hypocreales</taxon>
        <taxon>Nectriaceae</taxon>
        <taxon>Fusarium</taxon>
        <taxon>Fusarium staphyleae species complex</taxon>
    </lineage>
</organism>
<accession>A0A8H4U9F5</accession>
<dbReference type="Proteomes" id="UP000635477">
    <property type="component" value="Unassembled WGS sequence"/>
</dbReference>
<dbReference type="InterPro" id="IPR036623">
    <property type="entry name" value="Hemimethylated_DNA-bd_sf"/>
</dbReference>
<protein>
    <recommendedName>
        <fullName evidence="1">F-box domain-containing protein</fullName>
    </recommendedName>
</protein>
<gene>
    <name evidence="2" type="ORF">FZEAL_9700</name>
</gene>
<name>A0A8H4U9F5_9HYPO</name>
<dbReference type="PROSITE" id="PS50181">
    <property type="entry name" value="FBOX"/>
    <property type="match status" value="1"/>
</dbReference>
<dbReference type="PANTHER" id="PTHR31350">
    <property type="entry name" value="SI:DKEY-261L7.2"/>
    <property type="match status" value="1"/>
</dbReference>
<dbReference type="InterPro" id="IPR032698">
    <property type="entry name" value="SirB1_N"/>
</dbReference>
<dbReference type="InterPro" id="IPR036047">
    <property type="entry name" value="F-box-like_dom_sf"/>
</dbReference>
<reference evidence="2" key="1">
    <citation type="journal article" date="2020" name="BMC Genomics">
        <title>Correction to: Identification and distribution of gene clusters required for synthesis of sphingolipid metabolism inhibitors in diverse species of the filamentous fungus Fusarium.</title>
        <authorList>
            <person name="Kim H.S."/>
            <person name="Lohmar J.M."/>
            <person name="Busman M."/>
            <person name="Brown D.W."/>
            <person name="Naumann T.A."/>
            <person name="Divon H.H."/>
            <person name="Lysoe E."/>
            <person name="Uhlig S."/>
            <person name="Proctor R.H."/>
        </authorList>
    </citation>
    <scope>NUCLEOTIDE SEQUENCE</scope>
    <source>
        <strain evidence="2">NRRL 22465</strain>
    </source>
</reference>
<dbReference type="SMART" id="SM00992">
    <property type="entry name" value="YccV-like"/>
    <property type="match status" value="1"/>
</dbReference>
<dbReference type="EMBL" id="JABEYC010000941">
    <property type="protein sequence ID" value="KAF4971982.1"/>
    <property type="molecule type" value="Genomic_DNA"/>
</dbReference>
<comment type="caution">
    <text evidence="2">The sequence shown here is derived from an EMBL/GenBank/DDBJ whole genome shotgun (WGS) entry which is preliminary data.</text>
</comment>
<dbReference type="InterPro" id="IPR001810">
    <property type="entry name" value="F-box_dom"/>
</dbReference>